<comment type="caution">
    <text evidence="2">The sequence shown here is derived from an EMBL/GenBank/DDBJ whole genome shotgun (WGS) entry which is preliminary data.</text>
</comment>
<dbReference type="Proteomes" id="UP001589890">
    <property type="component" value="Unassembled WGS sequence"/>
</dbReference>
<sequence length="127" mass="12988">MRKVFATAGMAAAAVLVSSGLTACTAEQAYCVDLAGFAAAASGVDPTNAADYGKILDDAKKVGANAPAEVKDDWQKVIAFAEKAQKAQGNRVELARLSQQTGGVTTAYKAIATHAKDACKVDVPGIE</sequence>
<evidence type="ECO:0000313" key="2">
    <source>
        <dbReference type="EMBL" id="MFC0623912.1"/>
    </source>
</evidence>
<dbReference type="PROSITE" id="PS51257">
    <property type="entry name" value="PROKAR_LIPOPROTEIN"/>
    <property type="match status" value="1"/>
</dbReference>
<gene>
    <name evidence="2" type="ORF">ACFFGN_07555</name>
</gene>
<reference evidence="2 3" key="1">
    <citation type="submission" date="2024-09" db="EMBL/GenBank/DDBJ databases">
        <authorList>
            <person name="Sun Q."/>
            <person name="Mori K."/>
        </authorList>
    </citation>
    <scope>NUCLEOTIDE SEQUENCE [LARGE SCALE GENOMIC DNA]</scope>
    <source>
        <strain evidence="2 3">CGMCC 1.15906</strain>
    </source>
</reference>
<evidence type="ECO:0000256" key="1">
    <source>
        <dbReference type="SAM" id="SignalP"/>
    </source>
</evidence>
<keyword evidence="3" id="KW-1185">Reference proteome</keyword>
<dbReference type="EMBL" id="JBHLTC010000008">
    <property type="protein sequence ID" value="MFC0623912.1"/>
    <property type="molecule type" value="Genomic_DNA"/>
</dbReference>
<organism evidence="2 3">
    <name type="scientific">Kribbella deserti</name>
    <dbReference type="NCBI Taxonomy" id="1926257"/>
    <lineage>
        <taxon>Bacteria</taxon>
        <taxon>Bacillati</taxon>
        <taxon>Actinomycetota</taxon>
        <taxon>Actinomycetes</taxon>
        <taxon>Propionibacteriales</taxon>
        <taxon>Kribbellaceae</taxon>
        <taxon>Kribbella</taxon>
    </lineage>
</organism>
<dbReference type="RefSeq" id="WP_380044764.1">
    <property type="nucleotide sequence ID" value="NZ_JBHLTC010000008.1"/>
</dbReference>
<proteinExistence type="predicted"/>
<name>A0ABV6QJK9_9ACTN</name>
<evidence type="ECO:0008006" key="4">
    <source>
        <dbReference type="Google" id="ProtNLM"/>
    </source>
</evidence>
<evidence type="ECO:0000313" key="3">
    <source>
        <dbReference type="Proteomes" id="UP001589890"/>
    </source>
</evidence>
<accession>A0ABV6QJK9</accession>
<keyword evidence="1" id="KW-0732">Signal</keyword>
<protein>
    <recommendedName>
        <fullName evidence="4">Hemophore-related protein</fullName>
    </recommendedName>
</protein>
<feature type="signal peptide" evidence="1">
    <location>
        <begin position="1"/>
        <end position="23"/>
    </location>
</feature>
<feature type="chain" id="PRO_5045258313" description="Hemophore-related protein" evidence="1">
    <location>
        <begin position="24"/>
        <end position="127"/>
    </location>
</feature>